<feature type="chain" id="PRO_5045253852" description="BZIP transcription factor" evidence="2">
    <location>
        <begin position="20"/>
        <end position="325"/>
    </location>
</feature>
<gene>
    <name evidence="3" type="ORF">SGQ83_03990</name>
</gene>
<dbReference type="RefSeq" id="WP_230005018.1">
    <property type="nucleotide sequence ID" value="NZ_CP087134.1"/>
</dbReference>
<protein>
    <recommendedName>
        <fullName evidence="5">BZIP transcription factor</fullName>
    </recommendedName>
</protein>
<comment type="caution">
    <text evidence="3">The sequence shown here is derived from an EMBL/GenBank/DDBJ whole genome shotgun (WGS) entry which is preliminary data.</text>
</comment>
<keyword evidence="4" id="KW-1185">Reference proteome</keyword>
<evidence type="ECO:0000313" key="3">
    <source>
        <dbReference type="EMBL" id="MDX6188500.1"/>
    </source>
</evidence>
<dbReference type="EMBL" id="JAWXVI010000002">
    <property type="protein sequence ID" value="MDX6188500.1"/>
    <property type="molecule type" value="Genomic_DNA"/>
</dbReference>
<feature type="coiled-coil region" evidence="1">
    <location>
        <begin position="296"/>
        <end position="323"/>
    </location>
</feature>
<reference evidence="3 4" key="1">
    <citation type="submission" date="2023-11" db="EMBL/GenBank/DDBJ databases">
        <title>Unpublished Manusciprt.</title>
        <authorList>
            <person name="Saticioglu I.B."/>
            <person name="Ay H."/>
            <person name="Ajmi N."/>
            <person name="Altun S."/>
            <person name="Duman M."/>
        </authorList>
    </citation>
    <scope>NUCLEOTIDE SEQUENCE [LARGE SCALE GENOMIC DNA]</scope>
    <source>
        <strain evidence="3 4">Fl-318</strain>
    </source>
</reference>
<keyword evidence="2" id="KW-0732">Signal</keyword>
<evidence type="ECO:0008006" key="5">
    <source>
        <dbReference type="Google" id="ProtNLM"/>
    </source>
</evidence>
<name>A0ABU4RAH1_9FLAO</name>
<evidence type="ECO:0000256" key="2">
    <source>
        <dbReference type="SAM" id="SignalP"/>
    </source>
</evidence>
<evidence type="ECO:0000313" key="4">
    <source>
        <dbReference type="Proteomes" id="UP001273350"/>
    </source>
</evidence>
<feature type="signal peptide" evidence="2">
    <location>
        <begin position="1"/>
        <end position="19"/>
    </location>
</feature>
<proteinExistence type="predicted"/>
<evidence type="ECO:0000256" key="1">
    <source>
        <dbReference type="SAM" id="Coils"/>
    </source>
</evidence>
<dbReference type="Proteomes" id="UP001273350">
    <property type="component" value="Unassembled WGS sequence"/>
</dbReference>
<sequence>MKKLVLLLVIFLRAMFSFGQTGTVTSVGALTIGTDGTNVTSTVVNSTTIPIITLNIPYASSTATGLVTTGNQIFAGQKTFAKSITSDPVAVSTTNTEFYRIAISGKTVAAGKFFELFKGWGTVTGSTSSGITDVGLRISNDISGMPYPSLSLGRDNKQNIWLCSIPAALIDGISQINSRLQIGYDQWTPDTSNTNTLSVNGTGYFASNIGIGTTNFVDGGDMYRLSVKGKIRAEEIKVYNTWADYVFNPSYKLPALSEIEAFIAKNGHLPNVPSAKEITENGLQLGEMARIQQEKIEELTLYLIQQNKEIEELKLQVKALLTIKK</sequence>
<keyword evidence="1" id="KW-0175">Coiled coil</keyword>
<accession>A0ABU4RAH1</accession>
<organism evidence="3 4">
    <name type="scientific">Flavobacterium cupriresistens</name>
    <dbReference type="NCBI Taxonomy" id="2893885"/>
    <lineage>
        <taxon>Bacteria</taxon>
        <taxon>Pseudomonadati</taxon>
        <taxon>Bacteroidota</taxon>
        <taxon>Flavobacteriia</taxon>
        <taxon>Flavobacteriales</taxon>
        <taxon>Flavobacteriaceae</taxon>
        <taxon>Flavobacterium</taxon>
    </lineage>
</organism>